<evidence type="ECO:0000259" key="3">
    <source>
        <dbReference type="PROSITE" id="PS50933"/>
    </source>
</evidence>
<evidence type="ECO:0000256" key="2">
    <source>
        <dbReference type="SAM" id="SignalP"/>
    </source>
</evidence>
<feature type="signal peptide" evidence="2">
    <location>
        <begin position="1"/>
        <end position="23"/>
    </location>
</feature>
<dbReference type="InterPro" id="IPR013424">
    <property type="entry name" value="Ice-binding_C"/>
</dbReference>
<keyword evidence="1" id="KW-0472">Membrane</keyword>
<protein>
    <submittedName>
        <fullName evidence="4">CHRD domain-containing protein</fullName>
    </submittedName>
</protein>
<dbReference type="InterPro" id="IPR010895">
    <property type="entry name" value="CHRD"/>
</dbReference>
<feature type="transmembrane region" description="Helical" evidence="1">
    <location>
        <begin position="176"/>
        <end position="192"/>
    </location>
</feature>
<organism evidence="4 5">
    <name type="scientific">Duganella vulcania</name>
    <dbReference type="NCBI Taxonomy" id="2692166"/>
    <lineage>
        <taxon>Bacteria</taxon>
        <taxon>Pseudomonadati</taxon>
        <taxon>Pseudomonadota</taxon>
        <taxon>Betaproteobacteria</taxon>
        <taxon>Burkholderiales</taxon>
        <taxon>Oxalobacteraceae</taxon>
        <taxon>Telluria group</taxon>
        <taxon>Duganella</taxon>
    </lineage>
</organism>
<feature type="chain" id="PRO_5032884914" evidence="2">
    <location>
        <begin position="24"/>
        <end position="199"/>
    </location>
</feature>
<keyword evidence="1" id="KW-0812">Transmembrane</keyword>
<gene>
    <name evidence="4" type="ORF">GTP81_28510</name>
</gene>
<evidence type="ECO:0000313" key="5">
    <source>
        <dbReference type="Proteomes" id="UP000484875"/>
    </source>
</evidence>
<keyword evidence="1" id="KW-1133">Transmembrane helix</keyword>
<keyword evidence="5" id="KW-1185">Reference proteome</keyword>
<proteinExistence type="predicted"/>
<dbReference type="Pfam" id="PF07452">
    <property type="entry name" value="CHRD"/>
    <property type="match status" value="1"/>
</dbReference>
<dbReference type="Proteomes" id="UP000484875">
    <property type="component" value="Unassembled WGS sequence"/>
</dbReference>
<dbReference type="SMART" id="SM00754">
    <property type="entry name" value="CHRD"/>
    <property type="match status" value="1"/>
</dbReference>
<sequence>MNQHLRHCAAAAGLLLMTATASAATYTAILTGPKESPANTSPGIGAAVVAFDAATHVLQVDVAFSGLLGPSTASHIHCCTDMADAGTAGIATETPTFGGFPMGVMNGAYSNTYNTSLASSWNPAFLSSHGGTTAGAEKAFGAGLASGEAYLNIHTSKYPAGEIRGFLVAAPVPEPAMLGMLGLGVPAVLLMARRRRKQA</sequence>
<reference evidence="4 5" key="1">
    <citation type="submission" date="2019-12" db="EMBL/GenBank/DDBJ databases">
        <title>Novel species isolated from a subtropical stream in China.</title>
        <authorList>
            <person name="Lu H."/>
        </authorList>
    </citation>
    <scope>NUCLEOTIDE SEQUENCE [LARGE SCALE GENOMIC DNA]</scope>
    <source>
        <strain evidence="4 5">FT107W</strain>
    </source>
</reference>
<evidence type="ECO:0000313" key="4">
    <source>
        <dbReference type="EMBL" id="MYN20687.1"/>
    </source>
</evidence>
<comment type="caution">
    <text evidence="4">The sequence shown here is derived from an EMBL/GenBank/DDBJ whole genome shotgun (WGS) entry which is preliminary data.</text>
</comment>
<feature type="domain" description="CHRD" evidence="3">
    <location>
        <begin position="22"/>
        <end position="172"/>
    </location>
</feature>
<dbReference type="NCBIfam" id="TIGR02595">
    <property type="entry name" value="PEP_CTERM"/>
    <property type="match status" value="1"/>
</dbReference>
<dbReference type="RefSeq" id="WP_161092988.1">
    <property type="nucleotide sequence ID" value="NZ_WWCV01000088.1"/>
</dbReference>
<evidence type="ECO:0000256" key="1">
    <source>
        <dbReference type="SAM" id="Phobius"/>
    </source>
</evidence>
<accession>A0A845HPW9</accession>
<dbReference type="AlphaFoldDB" id="A0A845HPW9"/>
<dbReference type="EMBL" id="WWCV01000088">
    <property type="protein sequence ID" value="MYN20687.1"/>
    <property type="molecule type" value="Genomic_DNA"/>
</dbReference>
<dbReference type="PROSITE" id="PS50933">
    <property type="entry name" value="CHRD"/>
    <property type="match status" value="1"/>
</dbReference>
<name>A0A845HPW9_9BURK</name>
<dbReference type="Pfam" id="PF07589">
    <property type="entry name" value="PEP-CTERM"/>
    <property type="match status" value="1"/>
</dbReference>
<keyword evidence="2" id="KW-0732">Signal</keyword>